<name>A0A4U0WV78_9PEZI</name>
<accession>A0A4U0WV78</accession>
<feature type="transmembrane region" description="Helical" evidence="2">
    <location>
        <begin position="140"/>
        <end position="161"/>
    </location>
</feature>
<keyword evidence="2" id="KW-1133">Transmembrane helix</keyword>
<feature type="transmembrane region" description="Helical" evidence="2">
    <location>
        <begin position="79"/>
        <end position="100"/>
    </location>
</feature>
<dbReference type="AlphaFoldDB" id="A0A4U0WV78"/>
<dbReference type="Pfam" id="PF06912">
    <property type="entry name" value="DUF1275"/>
    <property type="match status" value="1"/>
</dbReference>
<dbReference type="EMBL" id="NAJQ01000563">
    <property type="protein sequence ID" value="TKA67560.1"/>
    <property type="molecule type" value="Genomic_DNA"/>
</dbReference>
<reference evidence="3 4" key="1">
    <citation type="submission" date="2017-03" db="EMBL/GenBank/DDBJ databases">
        <title>Genomes of endolithic fungi from Antarctica.</title>
        <authorList>
            <person name="Coleine C."/>
            <person name="Masonjones S."/>
            <person name="Stajich J.E."/>
        </authorList>
    </citation>
    <scope>NUCLEOTIDE SEQUENCE [LARGE SCALE GENOMIC DNA]</scope>
    <source>
        <strain evidence="3 4">CCFEE 5184</strain>
    </source>
</reference>
<evidence type="ECO:0000313" key="4">
    <source>
        <dbReference type="Proteomes" id="UP000309340"/>
    </source>
</evidence>
<dbReference type="PANTHER" id="PTHR37488">
    <property type="entry name" value="DUF1275 DOMAIN-CONTAINING PROTEIN"/>
    <property type="match status" value="1"/>
</dbReference>
<gene>
    <name evidence="3" type="ORF">B0A55_09176</name>
</gene>
<dbReference type="STRING" id="329884.A0A4U0WV78"/>
<protein>
    <recommendedName>
        <fullName evidence="5">DUF1275 domain protein</fullName>
    </recommendedName>
</protein>
<dbReference type="Proteomes" id="UP000309340">
    <property type="component" value="Unassembled WGS sequence"/>
</dbReference>
<organism evidence="3 4">
    <name type="scientific">Friedmanniomyces simplex</name>
    <dbReference type="NCBI Taxonomy" id="329884"/>
    <lineage>
        <taxon>Eukaryota</taxon>
        <taxon>Fungi</taxon>
        <taxon>Dikarya</taxon>
        <taxon>Ascomycota</taxon>
        <taxon>Pezizomycotina</taxon>
        <taxon>Dothideomycetes</taxon>
        <taxon>Dothideomycetidae</taxon>
        <taxon>Mycosphaerellales</taxon>
        <taxon>Teratosphaeriaceae</taxon>
        <taxon>Friedmanniomyces</taxon>
    </lineage>
</organism>
<dbReference type="InterPro" id="IPR010699">
    <property type="entry name" value="DUF1275"/>
</dbReference>
<keyword evidence="4" id="KW-1185">Reference proteome</keyword>
<feature type="transmembrane region" description="Helical" evidence="2">
    <location>
        <begin position="106"/>
        <end position="128"/>
    </location>
</feature>
<evidence type="ECO:0000256" key="1">
    <source>
        <dbReference type="SAM" id="MobiDB-lite"/>
    </source>
</evidence>
<comment type="caution">
    <text evidence="3">The sequence shown here is derived from an EMBL/GenBank/DDBJ whole genome shotgun (WGS) entry which is preliminary data.</text>
</comment>
<feature type="region of interest" description="Disordered" evidence="1">
    <location>
        <begin position="1"/>
        <end position="42"/>
    </location>
</feature>
<feature type="compositionally biased region" description="Low complexity" evidence="1">
    <location>
        <begin position="1"/>
        <end position="10"/>
    </location>
</feature>
<feature type="transmembrane region" description="Helical" evidence="2">
    <location>
        <begin position="246"/>
        <end position="263"/>
    </location>
</feature>
<keyword evidence="2" id="KW-0812">Transmembrane</keyword>
<evidence type="ECO:0000256" key="2">
    <source>
        <dbReference type="SAM" id="Phobius"/>
    </source>
</evidence>
<dbReference type="OrthoDB" id="5288586at2759"/>
<sequence>MPRAPHSAPSPHAPDHNAHENVPSTTSGDDPEKHPLPQRTPFWSRRSLFGPVTKDHGDWPLLACCLVTGMVDAASFKNWGMFVGMQTGNTVILGLSTAGVPANPHAWLTTLVSIIAFLLGAFLTFRISKIISPEGPTRNRLWATFLFLAQALLILLSAALATPRNLIPQEPGNTTRFALPNPAVIHDIRIVALIPPLAFQSGIQIATSRLLGFNELPVNVITSTYCDIMGDFKLLATNNVRRNRRVGAVVLLLVGSIVSGWMLRSRGGLMSVLWVSGGIKLGTAGAYFSLVPAVKEELPKAME</sequence>
<dbReference type="PANTHER" id="PTHR37488:SF2">
    <property type="entry name" value="DUF1275 DOMAIN-CONTAINING PROTEIN"/>
    <property type="match status" value="1"/>
</dbReference>
<proteinExistence type="predicted"/>
<evidence type="ECO:0008006" key="5">
    <source>
        <dbReference type="Google" id="ProtNLM"/>
    </source>
</evidence>
<keyword evidence="2" id="KW-0472">Membrane</keyword>
<evidence type="ECO:0000313" key="3">
    <source>
        <dbReference type="EMBL" id="TKA67560.1"/>
    </source>
</evidence>